<dbReference type="Pfam" id="PF00400">
    <property type="entry name" value="WD40"/>
    <property type="match status" value="2"/>
</dbReference>
<dbReference type="PROSITE" id="PS00678">
    <property type="entry name" value="WD_REPEATS_1"/>
    <property type="match status" value="1"/>
</dbReference>
<reference evidence="5" key="1">
    <citation type="submission" date="2022-07" db="EMBL/GenBank/DDBJ databases">
        <title>Phylogenomic reconstructions and comparative analyses of Kickxellomycotina fungi.</title>
        <authorList>
            <person name="Reynolds N.K."/>
            <person name="Stajich J.E."/>
            <person name="Barry K."/>
            <person name="Grigoriev I.V."/>
            <person name="Crous P."/>
            <person name="Smith M.E."/>
        </authorList>
    </citation>
    <scope>NUCLEOTIDE SEQUENCE</scope>
    <source>
        <strain evidence="5">RSA 567</strain>
    </source>
</reference>
<dbReference type="EC" id="5.4.99.30" evidence="5"/>
<dbReference type="InterPro" id="IPR040132">
    <property type="entry name" value="Tex1/THOC3"/>
</dbReference>
<dbReference type="PANTHER" id="PTHR22839">
    <property type="entry name" value="THO COMPLEX SUBUNIT 3 THO3"/>
    <property type="match status" value="1"/>
</dbReference>
<feature type="non-terminal residue" evidence="5">
    <location>
        <position position="95"/>
    </location>
</feature>
<evidence type="ECO:0000256" key="1">
    <source>
        <dbReference type="ARBA" id="ARBA00022574"/>
    </source>
</evidence>
<dbReference type="InterPro" id="IPR019775">
    <property type="entry name" value="WD40_repeat_CS"/>
</dbReference>
<feature type="repeat" description="WD" evidence="4">
    <location>
        <begin position="60"/>
        <end position="95"/>
    </location>
</feature>
<dbReference type="EMBL" id="JANBQB010001778">
    <property type="protein sequence ID" value="KAJ1970426.1"/>
    <property type="molecule type" value="Genomic_DNA"/>
</dbReference>
<dbReference type="GO" id="GO:0000445">
    <property type="term" value="C:THO complex part of transcription export complex"/>
    <property type="evidence" value="ECO:0007669"/>
    <property type="project" value="TreeGrafter"/>
</dbReference>
<comment type="caution">
    <text evidence="5">The sequence shown here is derived from an EMBL/GenBank/DDBJ whole genome shotgun (WGS) entry which is preliminary data.</text>
</comment>
<dbReference type="OrthoDB" id="340259at2759"/>
<dbReference type="SMART" id="SM00320">
    <property type="entry name" value="WD40"/>
    <property type="match status" value="2"/>
</dbReference>
<dbReference type="InterPro" id="IPR001680">
    <property type="entry name" value="WD40_rpt"/>
</dbReference>
<dbReference type="InterPro" id="IPR015943">
    <property type="entry name" value="WD40/YVTN_repeat-like_dom_sf"/>
</dbReference>
<evidence type="ECO:0000256" key="2">
    <source>
        <dbReference type="ARBA" id="ARBA00022737"/>
    </source>
</evidence>
<keyword evidence="6" id="KW-1185">Reference proteome</keyword>
<dbReference type="SUPFAM" id="SSF50978">
    <property type="entry name" value="WD40 repeat-like"/>
    <property type="match status" value="1"/>
</dbReference>
<keyword evidence="1 4" id="KW-0853">WD repeat</keyword>
<sequence>MTVGSPFTSQRMVFLRGHRGSVRDIQWNCEGKKLATAAADKLIRVWNPERRIDPHYTTELRGHTDAISGLTWDPADPDRLASVGYDKLLCIWDTK</sequence>
<organism evidence="5 6">
    <name type="scientific">Dimargaris verticillata</name>
    <dbReference type="NCBI Taxonomy" id="2761393"/>
    <lineage>
        <taxon>Eukaryota</taxon>
        <taxon>Fungi</taxon>
        <taxon>Fungi incertae sedis</taxon>
        <taxon>Zoopagomycota</taxon>
        <taxon>Kickxellomycotina</taxon>
        <taxon>Dimargaritomycetes</taxon>
        <taxon>Dimargaritales</taxon>
        <taxon>Dimargaritaceae</taxon>
        <taxon>Dimargaris</taxon>
    </lineage>
</organism>
<evidence type="ECO:0000256" key="3">
    <source>
        <dbReference type="ARBA" id="ARBA00046343"/>
    </source>
</evidence>
<accession>A0A9W8AVP9</accession>
<evidence type="ECO:0000313" key="6">
    <source>
        <dbReference type="Proteomes" id="UP001151582"/>
    </source>
</evidence>
<dbReference type="PROSITE" id="PS50294">
    <property type="entry name" value="WD_REPEATS_REGION"/>
    <property type="match status" value="2"/>
</dbReference>
<evidence type="ECO:0000256" key="4">
    <source>
        <dbReference type="PROSITE-ProRule" id="PRU00221"/>
    </source>
</evidence>
<gene>
    <name evidence="5" type="primary">THOC3</name>
    <name evidence="5" type="ORF">H4R34_006061</name>
</gene>
<protein>
    <submittedName>
        <fullName evidence="5">THO complex subunit 3</fullName>
        <ecNumber evidence="5">5.4.99.30</ecNumber>
    </submittedName>
</protein>
<dbReference type="PANTHER" id="PTHR22839:SF0">
    <property type="entry name" value="THO COMPLEX SUBUNIT 3"/>
    <property type="match status" value="1"/>
</dbReference>
<evidence type="ECO:0000313" key="5">
    <source>
        <dbReference type="EMBL" id="KAJ1970426.1"/>
    </source>
</evidence>
<dbReference type="Proteomes" id="UP001151582">
    <property type="component" value="Unassembled WGS sequence"/>
</dbReference>
<comment type="similarity">
    <text evidence="3">Belongs to the THOC3 family.</text>
</comment>
<proteinExistence type="inferred from homology"/>
<dbReference type="GO" id="GO:0006406">
    <property type="term" value="P:mRNA export from nucleus"/>
    <property type="evidence" value="ECO:0007669"/>
    <property type="project" value="InterPro"/>
</dbReference>
<dbReference type="GO" id="GO:0052691">
    <property type="term" value="F:UDP-arabinopyranose mutase activity"/>
    <property type="evidence" value="ECO:0007669"/>
    <property type="project" value="UniProtKB-EC"/>
</dbReference>
<feature type="repeat" description="WD" evidence="4">
    <location>
        <begin position="15"/>
        <end position="47"/>
    </location>
</feature>
<dbReference type="Gene3D" id="2.130.10.10">
    <property type="entry name" value="YVTN repeat-like/Quinoprotein amine dehydrogenase"/>
    <property type="match status" value="1"/>
</dbReference>
<dbReference type="AlphaFoldDB" id="A0A9W8AVP9"/>
<name>A0A9W8AVP9_9FUNG</name>
<dbReference type="PROSITE" id="PS50082">
    <property type="entry name" value="WD_REPEATS_2"/>
    <property type="match status" value="2"/>
</dbReference>
<dbReference type="InterPro" id="IPR036322">
    <property type="entry name" value="WD40_repeat_dom_sf"/>
</dbReference>
<keyword evidence="2" id="KW-0677">Repeat</keyword>
<keyword evidence="5" id="KW-0413">Isomerase</keyword>